<accession>A0AAD8XUX0</accession>
<dbReference type="PANTHER" id="PTHR43619:SF2">
    <property type="entry name" value="S-ADENOSYL-L-METHIONINE-DEPENDENT METHYLTRANSFERASES SUPERFAMILY PROTEIN"/>
    <property type="match status" value="1"/>
</dbReference>
<comment type="caution">
    <text evidence="3">The sequence shown here is derived from an EMBL/GenBank/DDBJ whole genome shotgun (WGS) entry which is preliminary data.</text>
</comment>
<dbReference type="Gene3D" id="3.40.50.150">
    <property type="entry name" value="Vaccinia Virus protein VP39"/>
    <property type="match status" value="1"/>
</dbReference>
<dbReference type="InterPro" id="IPR007213">
    <property type="entry name" value="Ppm1/Ppm2/Tcmp"/>
</dbReference>
<dbReference type="PANTHER" id="PTHR43619">
    <property type="entry name" value="S-ADENOSYL-L-METHIONINE-DEPENDENT METHYLTRANSFERASE YKTD-RELATED"/>
    <property type="match status" value="1"/>
</dbReference>
<dbReference type="GO" id="GO:0032259">
    <property type="term" value="P:methylation"/>
    <property type="evidence" value="ECO:0007669"/>
    <property type="project" value="UniProtKB-KW"/>
</dbReference>
<evidence type="ECO:0000313" key="4">
    <source>
        <dbReference type="Proteomes" id="UP001224775"/>
    </source>
</evidence>
<sequence>MAFFRKDGTAQGVAKVRHYESLLPTEQQLYHDPYAYGMFPGSYIQYLMGPKVIQSMYRVFGLGGMIDMISVRTRLLDDQVIKARKEQLHLQKECKNGQLIILGAGYDTRGFRLLDLWNGSNDSSDNDTTTASSTFHVIEVDQPEVQEKKVKNMQWLMTKETNDSNSSNNPSISHLMESKQVSFLPVNFVTDNLQEKLTSHEQFSSSSDNKQHTTLSIITMEGVTQYIPKESTADTLKKMHNIVSVGSTLLITYVDQDCFGATTSTPPSSLSVKTQNMMQLVSKVGEPWITGFTPGHFASFLQQCGYQVQSDTTLSDYNEEYLGVVGRKLSEEEMICAERFVVANVI</sequence>
<dbReference type="EC" id="2.1.1.-" evidence="3"/>
<evidence type="ECO:0000313" key="3">
    <source>
        <dbReference type="EMBL" id="KAK1734123.1"/>
    </source>
</evidence>
<keyword evidence="2 3" id="KW-0808">Transferase</keyword>
<evidence type="ECO:0000256" key="1">
    <source>
        <dbReference type="ARBA" id="ARBA00022603"/>
    </source>
</evidence>
<dbReference type="InterPro" id="IPR029063">
    <property type="entry name" value="SAM-dependent_MTases_sf"/>
</dbReference>
<dbReference type="AlphaFoldDB" id="A0AAD8XUX0"/>
<name>A0AAD8XUX0_9STRA</name>
<dbReference type="EMBL" id="JATAAI010000041">
    <property type="protein sequence ID" value="KAK1734123.1"/>
    <property type="molecule type" value="Genomic_DNA"/>
</dbReference>
<dbReference type="Proteomes" id="UP001224775">
    <property type="component" value="Unassembled WGS sequence"/>
</dbReference>
<reference evidence="3" key="1">
    <citation type="submission" date="2023-06" db="EMBL/GenBank/DDBJ databases">
        <title>Survivors Of The Sea: Transcriptome response of Skeletonema marinoi to long-term dormancy.</title>
        <authorList>
            <person name="Pinder M.I.M."/>
            <person name="Kourtchenko O."/>
            <person name="Robertson E.K."/>
            <person name="Larsson T."/>
            <person name="Maumus F."/>
            <person name="Osuna-Cruz C.M."/>
            <person name="Vancaester E."/>
            <person name="Stenow R."/>
            <person name="Vandepoele K."/>
            <person name="Ploug H."/>
            <person name="Bruchert V."/>
            <person name="Godhe A."/>
            <person name="Topel M."/>
        </authorList>
    </citation>
    <scope>NUCLEOTIDE SEQUENCE</scope>
    <source>
        <strain evidence="3">R05AC</strain>
    </source>
</reference>
<keyword evidence="4" id="KW-1185">Reference proteome</keyword>
<organism evidence="3 4">
    <name type="scientific">Skeletonema marinoi</name>
    <dbReference type="NCBI Taxonomy" id="267567"/>
    <lineage>
        <taxon>Eukaryota</taxon>
        <taxon>Sar</taxon>
        <taxon>Stramenopiles</taxon>
        <taxon>Ochrophyta</taxon>
        <taxon>Bacillariophyta</taxon>
        <taxon>Coscinodiscophyceae</taxon>
        <taxon>Thalassiosirophycidae</taxon>
        <taxon>Thalassiosirales</taxon>
        <taxon>Skeletonemataceae</taxon>
        <taxon>Skeletonema</taxon>
        <taxon>Skeletonema marinoi-dohrnii complex</taxon>
    </lineage>
</organism>
<dbReference type="Pfam" id="PF04072">
    <property type="entry name" value="LCM"/>
    <property type="match status" value="1"/>
</dbReference>
<evidence type="ECO:0000256" key="2">
    <source>
        <dbReference type="ARBA" id="ARBA00022679"/>
    </source>
</evidence>
<protein>
    <submittedName>
        <fullName evidence="3">S-adenosyl-L-methionine-dependent methyltransferase</fullName>
        <ecNumber evidence="3">2.1.1.-</ecNumber>
    </submittedName>
</protein>
<dbReference type="GO" id="GO:0008168">
    <property type="term" value="F:methyltransferase activity"/>
    <property type="evidence" value="ECO:0007669"/>
    <property type="project" value="UniProtKB-KW"/>
</dbReference>
<dbReference type="SUPFAM" id="SSF53335">
    <property type="entry name" value="S-adenosyl-L-methionine-dependent methyltransferases"/>
    <property type="match status" value="1"/>
</dbReference>
<keyword evidence="1 3" id="KW-0489">Methyltransferase</keyword>
<gene>
    <name evidence="3" type="ORF">QTG54_015126</name>
</gene>
<proteinExistence type="predicted"/>